<keyword evidence="3" id="KW-0804">Transcription</keyword>
<dbReference type="Gene3D" id="1.10.357.10">
    <property type="entry name" value="Tetracycline Repressor, domain 2"/>
    <property type="match status" value="1"/>
</dbReference>
<evidence type="ECO:0000256" key="2">
    <source>
        <dbReference type="ARBA" id="ARBA00023125"/>
    </source>
</evidence>
<dbReference type="Pfam" id="PF00440">
    <property type="entry name" value="TetR_N"/>
    <property type="match status" value="1"/>
</dbReference>
<feature type="domain" description="HTH tetR-type" evidence="5">
    <location>
        <begin position="9"/>
        <end position="69"/>
    </location>
</feature>
<proteinExistence type="predicted"/>
<dbReference type="InterPro" id="IPR009057">
    <property type="entry name" value="Homeodomain-like_sf"/>
</dbReference>
<dbReference type="InterPro" id="IPR001647">
    <property type="entry name" value="HTH_TetR"/>
</dbReference>
<dbReference type="InterPro" id="IPR036271">
    <property type="entry name" value="Tet_transcr_reg_TetR-rel_C_sf"/>
</dbReference>
<evidence type="ECO:0000256" key="1">
    <source>
        <dbReference type="ARBA" id="ARBA00023015"/>
    </source>
</evidence>
<dbReference type="EMBL" id="JAAIKB010000021">
    <property type="protein sequence ID" value="NGM23920.1"/>
    <property type="molecule type" value="Genomic_DNA"/>
</dbReference>
<organism evidence="6 7">
    <name type="scientific">Falsiroseomonas algicola</name>
    <dbReference type="NCBI Taxonomy" id="2716930"/>
    <lineage>
        <taxon>Bacteria</taxon>
        <taxon>Pseudomonadati</taxon>
        <taxon>Pseudomonadota</taxon>
        <taxon>Alphaproteobacteria</taxon>
        <taxon>Acetobacterales</taxon>
        <taxon>Roseomonadaceae</taxon>
        <taxon>Falsiroseomonas</taxon>
    </lineage>
</organism>
<dbReference type="PANTHER" id="PTHR47506">
    <property type="entry name" value="TRANSCRIPTIONAL REGULATORY PROTEIN"/>
    <property type="match status" value="1"/>
</dbReference>
<keyword evidence="1" id="KW-0805">Transcription regulation</keyword>
<dbReference type="PROSITE" id="PS50977">
    <property type="entry name" value="HTH_TETR_2"/>
    <property type="match status" value="1"/>
</dbReference>
<reference evidence="6 7" key="1">
    <citation type="submission" date="2020-03" db="EMBL/GenBank/DDBJ databases">
        <title>Roseomonas stagni sp. nov., isolated from pond water in Japan.</title>
        <authorList>
            <person name="Furuhata K."/>
            <person name="Miyamoto H."/>
            <person name="Goto K."/>
        </authorList>
    </citation>
    <scope>NUCLEOTIDE SEQUENCE [LARGE SCALE GENOMIC DNA]</scope>
    <source>
        <strain evidence="6 7">PeD5</strain>
    </source>
</reference>
<dbReference type="RefSeq" id="WP_164697835.1">
    <property type="nucleotide sequence ID" value="NZ_JAAIKB010000021.1"/>
</dbReference>
<dbReference type="PANTHER" id="PTHR47506:SF7">
    <property type="entry name" value="TRANSCRIPTIONAL REGULATORY PROTEIN"/>
    <property type="match status" value="1"/>
</dbReference>
<name>A0A6M1LTY8_9PROT</name>
<dbReference type="AlphaFoldDB" id="A0A6M1LTY8"/>
<dbReference type="SUPFAM" id="SSF48498">
    <property type="entry name" value="Tetracyclin repressor-like, C-terminal domain"/>
    <property type="match status" value="1"/>
</dbReference>
<comment type="caution">
    <text evidence="6">The sequence shown here is derived from an EMBL/GenBank/DDBJ whole genome shotgun (WGS) entry which is preliminary data.</text>
</comment>
<dbReference type="Gene3D" id="1.10.10.60">
    <property type="entry name" value="Homeodomain-like"/>
    <property type="match status" value="1"/>
</dbReference>
<evidence type="ECO:0000313" key="7">
    <source>
        <dbReference type="Proteomes" id="UP000475385"/>
    </source>
</evidence>
<protein>
    <submittedName>
        <fullName evidence="6">TetR/AcrR family transcriptional regulator</fullName>
    </submittedName>
</protein>
<evidence type="ECO:0000259" key="5">
    <source>
        <dbReference type="PROSITE" id="PS50977"/>
    </source>
</evidence>
<evidence type="ECO:0000256" key="3">
    <source>
        <dbReference type="ARBA" id="ARBA00023163"/>
    </source>
</evidence>
<keyword evidence="7" id="KW-1185">Reference proteome</keyword>
<dbReference type="Proteomes" id="UP000475385">
    <property type="component" value="Unassembled WGS sequence"/>
</dbReference>
<feature type="DNA-binding region" description="H-T-H motif" evidence="4">
    <location>
        <begin position="32"/>
        <end position="51"/>
    </location>
</feature>
<dbReference type="SUPFAM" id="SSF46689">
    <property type="entry name" value="Homeodomain-like"/>
    <property type="match status" value="1"/>
</dbReference>
<evidence type="ECO:0000256" key="4">
    <source>
        <dbReference type="PROSITE-ProRule" id="PRU00335"/>
    </source>
</evidence>
<sequence length="192" mass="19655">MRVSREQAAENRARILEAAARLFRERGLHGVGVDALGEAAGMTHGSLYSQFGSKEALAAEAVALAMAGSGGAKLGQASPGTGALRAFVESYLSPRHRDAPGTGCPFAAMGSEVPRQPASVRARFTEGLRLMAGNVAAMLAPASATAEEEALAVVATMIGAMTLARAVDDPALSERILEAARNRLAASLPADA</sequence>
<evidence type="ECO:0000313" key="6">
    <source>
        <dbReference type="EMBL" id="NGM23920.1"/>
    </source>
</evidence>
<keyword evidence="2 4" id="KW-0238">DNA-binding</keyword>
<dbReference type="PRINTS" id="PR00455">
    <property type="entry name" value="HTHTETR"/>
</dbReference>
<dbReference type="Pfam" id="PF16925">
    <property type="entry name" value="TetR_C_13"/>
    <property type="match status" value="1"/>
</dbReference>
<gene>
    <name evidence="6" type="ORF">G3576_28195</name>
</gene>
<dbReference type="InterPro" id="IPR011075">
    <property type="entry name" value="TetR_C"/>
</dbReference>
<dbReference type="GO" id="GO:0003677">
    <property type="term" value="F:DNA binding"/>
    <property type="evidence" value="ECO:0007669"/>
    <property type="project" value="UniProtKB-UniRule"/>
</dbReference>
<accession>A0A6M1LTY8</accession>